<reference evidence="2" key="1">
    <citation type="journal article" date="2023" name="Nat. Plants">
        <title>Single-cell RNA sequencing provides a high-resolution roadmap for understanding the multicellular compartmentation of specialized metabolism.</title>
        <authorList>
            <person name="Sun S."/>
            <person name="Shen X."/>
            <person name="Li Y."/>
            <person name="Li Y."/>
            <person name="Wang S."/>
            <person name="Li R."/>
            <person name="Zhang H."/>
            <person name="Shen G."/>
            <person name="Guo B."/>
            <person name="Wei J."/>
            <person name="Xu J."/>
            <person name="St-Pierre B."/>
            <person name="Chen S."/>
            <person name="Sun C."/>
        </authorList>
    </citation>
    <scope>NUCLEOTIDE SEQUENCE [LARGE SCALE GENOMIC DNA]</scope>
</reference>
<keyword evidence="2" id="KW-1185">Reference proteome</keyword>
<accession>A0ACC0ALR0</accession>
<gene>
    <name evidence="1" type="ORF">M9H77_20984</name>
</gene>
<dbReference type="EMBL" id="CM044705">
    <property type="protein sequence ID" value="KAI5661661.1"/>
    <property type="molecule type" value="Genomic_DNA"/>
</dbReference>
<organism evidence="1 2">
    <name type="scientific">Catharanthus roseus</name>
    <name type="common">Madagascar periwinkle</name>
    <name type="synonym">Vinca rosea</name>
    <dbReference type="NCBI Taxonomy" id="4058"/>
    <lineage>
        <taxon>Eukaryota</taxon>
        <taxon>Viridiplantae</taxon>
        <taxon>Streptophyta</taxon>
        <taxon>Embryophyta</taxon>
        <taxon>Tracheophyta</taxon>
        <taxon>Spermatophyta</taxon>
        <taxon>Magnoliopsida</taxon>
        <taxon>eudicotyledons</taxon>
        <taxon>Gunneridae</taxon>
        <taxon>Pentapetalae</taxon>
        <taxon>asterids</taxon>
        <taxon>lamiids</taxon>
        <taxon>Gentianales</taxon>
        <taxon>Apocynaceae</taxon>
        <taxon>Rauvolfioideae</taxon>
        <taxon>Vinceae</taxon>
        <taxon>Catharanthinae</taxon>
        <taxon>Catharanthus</taxon>
    </lineage>
</organism>
<proteinExistence type="predicted"/>
<evidence type="ECO:0000313" key="2">
    <source>
        <dbReference type="Proteomes" id="UP001060085"/>
    </source>
</evidence>
<protein>
    <submittedName>
        <fullName evidence="1">Uncharacterized protein</fullName>
    </submittedName>
</protein>
<dbReference type="Proteomes" id="UP001060085">
    <property type="component" value="Linkage Group LG05"/>
</dbReference>
<name>A0ACC0ALR0_CATRO</name>
<comment type="caution">
    <text evidence="1">The sequence shown here is derived from an EMBL/GenBank/DDBJ whole genome shotgun (WGS) entry which is preliminary data.</text>
</comment>
<evidence type="ECO:0000313" key="1">
    <source>
        <dbReference type="EMBL" id="KAI5661661.1"/>
    </source>
</evidence>
<sequence length="209" mass="24348">MVPMTEIVSIQKHASKVYTRNVFRIVSKHMRRQGLYYKVDAVHGEGTIKYFLEKYNRLELTWTVDVNKSSRLMECSCLKLESKGFPYYHIFHYVVLEHMKNIPKSTYIQKVDQKACEATRNPKVGNNIFDSMSEMARYGIRAGGKPIPWDTNIGSRMDYITEMLGLTPNLGLGGFVMLIELAKRFERMIQKVWADLVYMGGYKCYKLFL</sequence>